<proteinExistence type="predicted"/>
<evidence type="ECO:0000256" key="1">
    <source>
        <dbReference type="SAM" id="MobiDB-lite"/>
    </source>
</evidence>
<evidence type="ECO:0000313" key="3">
    <source>
        <dbReference type="Proteomes" id="UP000007800"/>
    </source>
</evidence>
<feature type="compositionally biased region" description="Basic and acidic residues" evidence="1">
    <location>
        <begin position="167"/>
        <end position="197"/>
    </location>
</feature>
<feature type="compositionally biased region" description="Low complexity" evidence="1">
    <location>
        <begin position="81"/>
        <end position="106"/>
    </location>
</feature>
<dbReference type="GeneID" id="9087269"/>
<accession>C5LBC9</accession>
<protein>
    <submittedName>
        <fullName evidence="2">Uncharacterized protein</fullName>
    </submittedName>
</protein>
<feature type="region of interest" description="Disordered" evidence="1">
    <location>
        <begin position="161"/>
        <end position="233"/>
    </location>
</feature>
<feature type="region of interest" description="Disordered" evidence="1">
    <location>
        <begin position="1"/>
        <end position="33"/>
    </location>
</feature>
<feature type="compositionally biased region" description="Basic and acidic residues" evidence="1">
    <location>
        <begin position="206"/>
        <end position="233"/>
    </location>
</feature>
<dbReference type="AlphaFoldDB" id="C5LBC9"/>
<reference evidence="2 3" key="1">
    <citation type="submission" date="2008-07" db="EMBL/GenBank/DDBJ databases">
        <authorList>
            <person name="El-Sayed N."/>
            <person name="Caler E."/>
            <person name="Inman J."/>
            <person name="Amedeo P."/>
            <person name="Hass B."/>
            <person name="Wortman J."/>
        </authorList>
    </citation>
    <scope>NUCLEOTIDE SEQUENCE [LARGE SCALE GENOMIC DNA]</scope>
    <source>
        <strain evidence="3">ATCC 50983 / TXsc</strain>
    </source>
</reference>
<feature type="region of interest" description="Disordered" evidence="1">
    <location>
        <begin position="51"/>
        <end position="106"/>
    </location>
</feature>
<feature type="compositionally biased region" description="Basic residues" evidence="1">
    <location>
        <begin position="63"/>
        <end position="73"/>
    </location>
</feature>
<name>C5LBC9_PERM5</name>
<dbReference type="Proteomes" id="UP000007800">
    <property type="component" value="Unassembled WGS sequence"/>
</dbReference>
<dbReference type="RefSeq" id="XP_002774241.1">
    <property type="nucleotide sequence ID" value="XM_002774195.1"/>
</dbReference>
<organism evidence="3">
    <name type="scientific">Perkinsus marinus (strain ATCC 50983 / TXsc)</name>
    <dbReference type="NCBI Taxonomy" id="423536"/>
    <lineage>
        <taxon>Eukaryota</taxon>
        <taxon>Sar</taxon>
        <taxon>Alveolata</taxon>
        <taxon>Perkinsozoa</taxon>
        <taxon>Perkinsea</taxon>
        <taxon>Perkinsida</taxon>
        <taxon>Perkinsidae</taxon>
        <taxon>Perkinsus</taxon>
    </lineage>
</organism>
<dbReference type="OMA" id="SESFHME"/>
<dbReference type="EMBL" id="GG680905">
    <property type="protein sequence ID" value="EER06057.1"/>
    <property type="molecule type" value="Genomic_DNA"/>
</dbReference>
<sequence>MTPKAARKRSESFHLEEDENSQDRSPKKIATERQRSLILDKFSMDKIAHEEEGWAVAGSGGARKNRRKKKDKSGRRDLESVESVVSSSPEESAKSSGSSSSNNVSMVSAAPSVEFNISSSSSTAQKSLFKSTKELFAPEETGLPNFAPEEYIDGAYYMRKGGRHSHTKEQKQEWGARKQREQQFRIEKRNNQREAQRSAEAQQKLLRSEAREAVEAKEKKTEERTRLGRRSEA</sequence>
<dbReference type="InParanoid" id="C5LBC9"/>
<keyword evidence="3" id="KW-1185">Reference proteome</keyword>
<evidence type="ECO:0000313" key="2">
    <source>
        <dbReference type="EMBL" id="EER06057.1"/>
    </source>
</evidence>
<feature type="compositionally biased region" description="Basic and acidic residues" evidence="1">
    <location>
        <begin position="8"/>
        <end position="33"/>
    </location>
</feature>
<dbReference type="OrthoDB" id="447185at2759"/>
<gene>
    <name evidence="2" type="ORF">Pmar_PMAR028246</name>
</gene>